<gene>
    <name evidence="4" type="ORF">NQ314_000923</name>
</gene>
<evidence type="ECO:0000256" key="1">
    <source>
        <dbReference type="SAM" id="Coils"/>
    </source>
</evidence>
<sequence>MPVKSPKMRNYEKKYKITLRHEDRLERNVSNLKTVISTLKENRMISNDVGHVLETSFSGIPLTVMSRMLKNTKKITRCKFPAALRSFAMTLQFYSSKAYEYVRKTFQFALPAQSTIRKWMSNVECAPGFSEPSFTSIKAIVLENFKKEMQTICSLMFDEVCIKKQIELFNGETWGYVDLGTHINNDELQPAKEALVLMVVAVNGSWKLPIAYFLIHSLTAVDKANIIKEALIKLHECGVTIISLTCDGPSVNFSVMQELGAIVNDINNIESFFIQYLLYLMLVTC</sequence>
<evidence type="ECO:0000259" key="2">
    <source>
        <dbReference type="Pfam" id="PF12017"/>
    </source>
</evidence>
<accession>A0AAV8ZTF7</accession>
<evidence type="ECO:0000259" key="3">
    <source>
        <dbReference type="Pfam" id="PF21787"/>
    </source>
</evidence>
<dbReference type="EMBL" id="JANEYF010000269">
    <property type="protein sequence ID" value="KAJ8971006.1"/>
    <property type="molecule type" value="Genomic_DNA"/>
</dbReference>
<dbReference type="InterPro" id="IPR021896">
    <property type="entry name" value="THAP9-like_HTH"/>
</dbReference>
<feature type="domain" description="THAP9-like helix-turn-helix" evidence="2">
    <location>
        <begin position="39"/>
        <end position="119"/>
    </location>
</feature>
<dbReference type="Pfam" id="PF12017">
    <property type="entry name" value="Tnp_P_element"/>
    <property type="match status" value="1"/>
</dbReference>
<evidence type="ECO:0000313" key="4">
    <source>
        <dbReference type="EMBL" id="KAJ8971006.1"/>
    </source>
</evidence>
<dbReference type="InterPro" id="IPR048365">
    <property type="entry name" value="TNP-like_RNaseH_N"/>
</dbReference>
<dbReference type="Pfam" id="PF21787">
    <property type="entry name" value="TNP-like_RNaseH_N"/>
    <property type="match status" value="1"/>
</dbReference>
<proteinExistence type="predicted"/>
<keyword evidence="1" id="KW-0175">Coiled coil</keyword>
<dbReference type="Proteomes" id="UP001162156">
    <property type="component" value="Unassembled WGS sequence"/>
</dbReference>
<feature type="coiled-coil region" evidence="1">
    <location>
        <begin position="8"/>
        <end position="42"/>
    </location>
</feature>
<organism evidence="4 5">
    <name type="scientific">Rhamnusium bicolor</name>
    <dbReference type="NCBI Taxonomy" id="1586634"/>
    <lineage>
        <taxon>Eukaryota</taxon>
        <taxon>Metazoa</taxon>
        <taxon>Ecdysozoa</taxon>
        <taxon>Arthropoda</taxon>
        <taxon>Hexapoda</taxon>
        <taxon>Insecta</taxon>
        <taxon>Pterygota</taxon>
        <taxon>Neoptera</taxon>
        <taxon>Endopterygota</taxon>
        <taxon>Coleoptera</taxon>
        <taxon>Polyphaga</taxon>
        <taxon>Cucujiformia</taxon>
        <taxon>Chrysomeloidea</taxon>
        <taxon>Cerambycidae</taxon>
        <taxon>Lepturinae</taxon>
        <taxon>Rhagiini</taxon>
        <taxon>Rhamnusium</taxon>
    </lineage>
</organism>
<dbReference type="AlphaFoldDB" id="A0AAV8ZTF7"/>
<comment type="caution">
    <text evidence="4">The sequence shown here is derived from an EMBL/GenBank/DDBJ whole genome shotgun (WGS) entry which is preliminary data.</text>
</comment>
<protein>
    <recommendedName>
        <fullName evidence="6">THAP domain-containing protein 9</fullName>
    </recommendedName>
</protein>
<reference evidence="4" key="1">
    <citation type="journal article" date="2023" name="Insect Mol. Biol.">
        <title>Genome sequencing provides insights into the evolution of gene families encoding plant cell wall-degrading enzymes in longhorned beetles.</title>
        <authorList>
            <person name="Shin N.R."/>
            <person name="Okamura Y."/>
            <person name="Kirsch R."/>
            <person name="Pauchet Y."/>
        </authorList>
    </citation>
    <scope>NUCLEOTIDE SEQUENCE</scope>
    <source>
        <strain evidence="4">RBIC_L_NR</strain>
    </source>
</reference>
<keyword evidence="5" id="KW-1185">Reference proteome</keyword>
<feature type="domain" description="Transposable element P transposase-like RNase H" evidence="3">
    <location>
        <begin position="125"/>
        <end position="260"/>
    </location>
</feature>
<evidence type="ECO:0008006" key="6">
    <source>
        <dbReference type="Google" id="ProtNLM"/>
    </source>
</evidence>
<name>A0AAV8ZTF7_9CUCU</name>
<evidence type="ECO:0000313" key="5">
    <source>
        <dbReference type="Proteomes" id="UP001162156"/>
    </source>
</evidence>